<organism evidence="3">
    <name type="scientific">Candidatus Enterococcus mansonii</name>
    <dbReference type="NCBI Taxonomy" id="1834181"/>
    <lineage>
        <taxon>Bacteria</taxon>
        <taxon>Bacillati</taxon>
        <taxon>Bacillota</taxon>
        <taxon>Bacilli</taxon>
        <taxon>Lactobacillales</taxon>
        <taxon>Enterococcaceae</taxon>
        <taxon>Enterococcus</taxon>
    </lineage>
</organism>
<evidence type="ECO:0000313" key="3">
    <source>
        <dbReference type="EMBL" id="OTO05461.1"/>
    </source>
</evidence>
<protein>
    <recommendedName>
        <fullName evidence="5">Alkaline shock response membrane anchor protein AmaP</fullName>
    </recommendedName>
</protein>
<evidence type="ECO:0000313" key="2">
    <source>
        <dbReference type="EMBL" id="MEI5992811.1"/>
    </source>
</evidence>
<dbReference type="NCBIfam" id="NF033218">
    <property type="entry name" value="anchor_AmaP"/>
    <property type="match status" value="1"/>
</dbReference>
<dbReference type="OrthoDB" id="2184893at2"/>
<dbReference type="AlphaFoldDB" id="A0A242C5J3"/>
<keyword evidence="1" id="KW-1133">Transmembrane helix</keyword>
<keyword evidence="1" id="KW-0472">Membrane</keyword>
<gene>
    <name evidence="2" type="ORF">A5880_000350</name>
    <name evidence="3" type="ORF">A5880_002634</name>
</gene>
<reference evidence="3" key="1">
    <citation type="submission" date="2017-05" db="EMBL/GenBank/DDBJ databases">
        <title>The Genome Sequence of Enterococcus sp. 4G2_DIV0659.</title>
        <authorList>
            <consortium name="The Broad Institute Genomics Platform"/>
            <consortium name="The Broad Institute Genomic Center for Infectious Diseases"/>
            <person name="Earl A."/>
            <person name="Manson A."/>
            <person name="Schwartman J."/>
            <person name="Gilmore M."/>
            <person name="Abouelleil A."/>
            <person name="Cao P."/>
            <person name="Chapman S."/>
            <person name="Cusick C."/>
            <person name="Shea T."/>
            <person name="Young S."/>
            <person name="Neafsey D."/>
            <person name="Nusbaum C."/>
            <person name="Birren B."/>
        </authorList>
    </citation>
    <scope>NUCLEOTIDE SEQUENCE [LARGE SCALE GENOMIC DNA]</scope>
    <source>
        <strain evidence="3">4G2_DIV0659</strain>
    </source>
</reference>
<keyword evidence="4" id="KW-1185">Reference proteome</keyword>
<proteinExistence type="predicted"/>
<dbReference type="Proteomes" id="UP000195139">
    <property type="component" value="Unassembled WGS sequence"/>
</dbReference>
<evidence type="ECO:0000256" key="1">
    <source>
        <dbReference type="SAM" id="Phobius"/>
    </source>
</evidence>
<dbReference type="EMBL" id="NGLE02000001">
    <property type="protein sequence ID" value="MEI5992811.1"/>
    <property type="molecule type" value="Genomic_DNA"/>
</dbReference>
<dbReference type="EMBL" id="NGLE01000004">
    <property type="protein sequence ID" value="OTO05461.1"/>
    <property type="molecule type" value="Genomic_DNA"/>
</dbReference>
<feature type="transmembrane region" description="Helical" evidence="1">
    <location>
        <begin position="46"/>
        <end position="72"/>
    </location>
</feature>
<reference evidence="2 4" key="2">
    <citation type="submission" date="2018-07" db="EMBL/GenBank/DDBJ databases">
        <title>The Genome Sequence of Enterococcus sp. DIV0659b.</title>
        <authorList>
            <consortium name="The Broad Institute Genomics Platform"/>
            <consortium name="The Broad Institute Genomic Center for Infectious Diseases"/>
            <person name="Earl A."/>
            <person name="Manson A."/>
            <person name="Schwartman J."/>
            <person name="Gilmore M."/>
            <person name="Abouelleil A."/>
            <person name="Cao P."/>
            <person name="Chapman S."/>
            <person name="Cusick C."/>
            <person name="Shea T."/>
            <person name="Young S."/>
            <person name="Neafsey D."/>
            <person name="Nusbaum C."/>
            <person name="Birren B."/>
        </authorList>
    </citation>
    <scope>NUCLEOTIDE SEQUENCE [LARGE SCALE GENOMIC DNA]</scope>
    <source>
        <strain evidence="2 4">4G2_DIV0659</strain>
    </source>
</reference>
<accession>A0A242C5J3</accession>
<keyword evidence="1" id="KW-0812">Transmembrane</keyword>
<dbReference type="RefSeq" id="WP_086331501.1">
    <property type="nucleotide sequence ID" value="NZ_NGLE02000001.1"/>
</dbReference>
<sequence length="187" mass="21663">MKRFLKVIFILILLLLFIGTLGLLSELIEIPWLSQEVQWLLYHYSWMFLFFKGILLVLGGCLVMGLVIVLSVSGKRKRLVIKEEGNRIEIPKSTVEAVVKEAYTTMIHPDKTKMTVKIKGKQKVIVRLQIDVRSQERYQLLAEEIKQEIQKALLRSLETIDSQVIVHLREKQPTESSTFSKKQSRVV</sequence>
<comment type="caution">
    <text evidence="3">The sequence shown here is derived from an EMBL/GenBank/DDBJ whole genome shotgun (WGS) entry which is preliminary data.</text>
</comment>
<name>A0A242C5J3_9ENTE</name>
<evidence type="ECO:0008006" key="5">
    <source>
        <dbReference type="Google" id="ProtNLM"/>
    </source>
</evidence>
<dbReference type="STRING" id="1834181.A5880_002634"/>
<evidence type="ECO:0000313" key="4">
    <source>
        <dbReference type="Proteomes" id="UP000195139"/>
    </source>
</evidence>